<accession>A0A1I8F9F6</accession>
<organism evidence="2 3">
    <name type="scientific">Macrostomum lignano</name>
    <dbReference type="NCBI Taxonomy" id="282301"/>
    <lineage>
        <taxon>Eukaryota</taxon>
        <taxon>Metazoa</taxon>
        <taxon>Spiralia</taxon>
        <taxon>Lophotrochozoa</taxon>
        <taxon>Platyhelminthes</taxon>
        <taxon>Rhabditophora</taxon>
        <taxon>Macrostomorpha</taxon>
        <taxon>Macrostomida</taxon>
        <taxon>Macrostomidae</taxon>
        <taxon>Macrostomum</taxon>
    </lineage>
</organism>
<evidence type="ECO:0000313" key="3">
    <source>
        <dbReference type="WBParaSite" id="maker-unitig_25658-snap-gene-0.2-mRNA-1"/>
    </source>
</evidence>
<evidence type="ECO:0000313" key="2">
    <source>
        <dbReference type="Proteomes" id="UP000095280"/>
    </source>
</evidence>
<keyword evidence="2" id="KW-1185">Reference proteome</keyword>
<dbReference type="AlphaFoldDB" id="A0A1I8F9F6"/>
<name>A0A1I8F9F6_9PLAT</name>
<dbReference type="Proteomes" id="UP000095280">
    <property type="component" value="Unplaced"/>
</dbReference>
<dbReference type="WBParaSite" id="maker-unitig_25658-snap-gene-0.2-mRNA-1">
    <property type="protein sequence ID" value="maker-unitig_25658-snap-gene-0.2-mRNA-1"/>
    <property type="gene ID" value="maker-unitig_25658-snap-gene-0.2"/>
</dbReference>
<evidence type="ECO:0000256" key="1">
    <source>
        <dbReference type="SAM" id="MobiDB-lite"/>
    </source>
</evidence>
<protein>
    <submittedName>
        <fullName evidence="3">ANK_REP_REGION domain-containing protein</fullName>
    </submittedName>
</protein>
<sequence length="552" mass="60931">SSGASAVATAACPAVLSSSIRKPSRFLDLRDLRLLMLIVRPWPQRTQRSVQRSRRQMPAPSSTKDSACRVFSCTPGEMRSGGSWRAMALPLAWLLHTGTGSYLISGVSMNMAHWPVLTWLRASSVVLKNPQPDIRRNISVILLLDRMDNGQLSFNCDKFNKIKDKNELHDALDPEVSGSPQVNSLQPEGPGHLKRRVSLPVDSLQPEGPGHLKRFVARVSSAVTRYRPERPGTPEALVSLPVGLATGLKDPGTPEARVSLLVDSLQALKDPGHLKRLVSLPVDSLQLERPGHLKRLLGRQNIQKRLTSQTKNQTVTSRTFRRTRSPTSSNSVEAAAPELKQTEDAVDSLLAAVVGGTFLDVQRWLSHPASAKIRTVWARRWSKPSRWTGLPVVYQLLELEPPRPTGDAEFQSRLLTEAIRWSPGRGRGADPRPGRAGARRLLPAGETSLISGGASPAPRCSSSKPSPTMARTSMRRIFTAELHLSYAAQHGLCDIVRWLCTCARASRNIADTMEWTPINYAMWALEHLPEDRDADRRNLSEVIDILDDSVDK</sequence>
<reference evidence="3" key="1">
    <citation type="submission" date="2016-11" db="UniProtKB">
        <authorList>
            <consortium name="WormBaseParasite"/>
        </authorList>
    </citation>
    <scope>IDENTIFICATION</scope>
</reference>
<feature type="region of interest" description="Disordered" evidence="1">
    <location>
        <begin position="447"/>
        <end position="469"/>
    </location>
</feature>
<feature type="compositionally biased region" description="Polar residues" evidence="1">
    <location>
        <begin position="460"/>
        <end position="469"/>
    </location>
</feature>
<proteinExistence type="predicted"/>
<feature type="region of interest" description="Disordered" evidence="1">
    <location>
        <begin position="308"/>
        <end position="338"/>
    </location>
</feature>